<evidence type="ECO:0000313" key="17">
    <source>
        <dbReference type="EMBL" id="OLO02776.1"/>
    </source>
</evidence>
<evidence type="ECO:0000256" key="4">
    <source>
        <dbReference type="ARBA" id="ARBA00011962"/>
    </source>
</evidence>
<dbReference type="EMBL" id="MSDO01000031">
    <property type="protein sequence ID" value="OLO02776.1"/>
    <property type="molecule type" value="Genomic_DNA"/>
</dbReference>
<dbReference type="Pfam" id="PF16657">
    <property type="entry name" value="Malt_amylase_C"/>
    <property type="match status" value="1"/>
</dbReference>
<dbReference type="Pfam" id="PF00128">
    <property type="entry name" value="Alpha-amylase"/>
    <property type="match status" value="2"/>
</dbReference>
<evidence type="ECO:0000256" key="1">
    <source>
        <dbReference type="ARBA" id="ARBA00001595"/>
    </source>
</evidence>
<keyword evidence="11" id="KW-0067">ATP-binding</keyword>
<dbReference type="Gene3D" id="2.60.40.1180">
    <property type="entry name" value="Golgi alpha-mannosidase II"/>
    <property type="match status" value="1"/>
</dbReference>
<comment type="similarity">
    <text evidence="3">Belongs to the aminoglycoside phosphotransferase family.</text>
</comment>
<name>A0A1Q8SN16_9GAMM</name>
<dbReference type="PANTHER" id="PTHR10357">
    <property type="entry name" value="ALPHA-AMYLASE FAMILY MEMBER"/>
    <property type="match status" value="1"/>
</dbReference>
<dbReference type="GO" id="GO:0005975">
    <property type="term" value="P:carbohydrate metabolic process"/>
    <property type="evidence" value="ECO:0007669"/>
    <property type="project" value="InterPro"/>
</dbReference>
<dbReference type="Pfam" id="PF18085">
    <property type="entry name" value="Mak_N_cap"/>
    <property type="match status" value="1"/>
</dbReference>
<evidence type="ECO:0000256" key="2">
    <source>
        <dbReference type="ARBA" id="ARBA00005496"/>
    </source>
</evidence>
<dbReference type="GO" id="GO:0016740">
    <property type="term" value="F:transferase activity"/>
    <property type="evidence" value="ECO:0007669"/>
    <property type="project" value="UniProtKB-KW"/>
</dbReference>
<dbReference type="InterPro" id="IPR040999">
    <property type="entry name" value="Mak_N_cap"/>
</dbReference>
<dbReference type="EC" id="2.7.1.175" evidence="4"/>
<dbReference type="EC" id="5.4.99.16" evidence="5"/>
<comment type="similarity">
    <text evidence="2">Belongs to the glycosyl hydrolase 13 family. TreS subfamily.</text>
</comment>
<evidence type="ECO:0000313" key="18">
    <source>
        <dbReference type="Proteomes" id="UP000186878"/>
    </source>
</evidence>
<dbReference type="InterPro" id="IPR012810">
    <property type="entry name" value="TreS/a-amylase_N"/>
</dbReference>
<gene>
    <name evidence="17" type="ORF">BTW07_17885</name>
</gene>
<dbReference type="InterPro" id="IPR032091">
    <property type="entry name" value="Malt_amylase-like_C"/>
</dbReference>
<dbReference type="InterPro" id="IPR006047">
    <property type="entry name" value="GH13_cat_dom"/>
</dbReference>
<dbReference type="SUPFAM" id="SSF51445">
    <property type="entry name" value="(Trans)glycosidases"/>
    <property type="match status" value="1"/>
</dbReference>
<organism evidence="17 18">
    <name type="scientific">Salinicola socius</name>
    <dbReference type="NCBI Taxonomy" id="404433"/>
    <lineage>
        <taxon>Bacteria</taxon>
        <taxon>Pseudomonadati</taxon>
        <taxon>Pseudomonadota</taxon>
        <taxon>Gammaproteobacteria</taxon>
        <taxon>Oceanospirillales</taxon>
        <taxon>Halomonadaceae</taxon>
        <taxon>Salinicola</taxon>
    </lineage>
</organism>
<dbReference type="InterPro" id="IPR013780">
    <property type="entry name" value="Glyco_hydro_b"/>
</dbReference>
<evidence type="ECO:0000256" key="5">
    <source>
        <dbReference type="ARBA" id="ARBA00012619"/>
    </source>
</evidence>
<keyword evidence="18" id="KW-1185">Reference proteome</keyword>
<dbReference type="Gene3D" id="3.90.1200.10">
    <property type="match status" value="1"/>
</dbReference>
<evidence type="ECO:0000256" key="7">
    <source>
        <dbReference type="ARBA" id="ARBA00022679"/>
    </source>
</evidence>
<proteinExistence type="inferred from homology"/>
<evidence type="ECO:0000256" key="15">
    <source>
        <dbReference type="ARBA" id="ARBA00049067"/>
    </source>
</evidence>
<feature type="domain" description="Glycosyl hydrolase family 13 catalytic" evidence="16">
    <location>
        <begin position="30"/>
        <end position="434"/>
    </location>
</feature>
<dbReference type="InterPro" id="IPR045857">
    <property type="entry name" value="O16G_dom_2"/>
</dbReference>
<protein>
    <recommendedName>
        <fullName evidence="6">Maltokinase</fullName>
        <ecNumber evidence="4">2.7.1.175</ecNumber>
        <ecNumber evidence="5">5.4.99.16</ecNumber>
    </recommendedName>
    <alternativeName>
        <fullName evidence="14">Maltose alpha-D-glucosyltransferase</fullName>
    </alternativeName>
    <alternativeName>
        <fullName evidence="13">Maltose-1-phosphate synthase</fullName>
    </alternativeName>
</protein>
<reference evidence="17 18" key="1">
    <citation type="submission" date="2016-12" db="EMBL/GenBank/DDBJ databases">
        <title>Draft genome sequences of strains Salinicola socius SMB35, Salinicola sp. MH3R3-1 and Chromohalobacter sp. SMB17 from the Verkhnekamsk potash mining region of Russia.</title>
        <authorList>
            <person name="Mavrodi D.V."/>
            <person name="Olsson B.E."/>
            <person name="Korsakova E.S."/>
            <person name="Pyankova A."/>
            <person name="Mavrodi O.V."/>
            <person name="Plotnikova E.G."/>
        </authorList>
    </citation>
    <scope>NUCLEOTIDE SEQUENCE [LARGE SCALE GENOMIC DNA]</scope>
    <source>
        <strain evidence="17 18">SMB35</strain>
    </source>
</reference>
<keyword evidence="8" id="KW-0479">Metal-binding</keyword>
<keyword evidence="10" id="KW-0106">Calcium</keyword>
<dbReference type="SUPFAM" id="SSF56112">
    <property type="entry name" value="Protein kinase-like (PK-like)"/>
    <property type="match status" value="1"/>
</dbReference>
<dbReference type="STRING" id="404433.BTW07_17885"/>
<keyword evidence="9" id="KW-0547">Nucleotide-binding</keyword>
<dbReference type="GO" id="GO:0046872">
    <property type="term" value="F:metal ion binding"/>
    <property type="evidence" value="ECO:0007669"/>
    <property type="project" value="UniProtKB-KW"/>
</dbReference>
<dbReference type="SUPFAM" id="SSF51011">
    <property type="entry name" value="Glycosyl hydrolase domain"/>
    <property type="match status" value="1"/>
</dbReference>
<dbReference type="GO" id="GO:0047471">
    <property type="term" value="F:maltose alpha-D-glucosyltransferase activity"/>
    <property type="evidence" value="ECO:0007669"/>
    <property type="project" value="UniProtKB-EC"/>
</dbReference>
<dbReference type="InterPro" id="IPR012811">
    <property type="entry name" value="TreS_maltokin_C_dom"/>
</dbReference>
<dbReference type="InterPro" id="IPR017853">
    <property type="entry name" value="GH"/>
</dbReference>
<dbReference type="GO" id="GO:0005524">
    <property type="term" value="F:ATP binding"/>
    <property type="evidence" value="ECO:0007669"/>
    <property type="project" value="UniProtKB-KW"/>
</dbReference>
<sequence>MMDASSESHAVEAIDFLEDPLWYKDAVIYQVHVKSFFDANDDGIGDFLGLIDKLDYIVSLGVNTLWVLPFYPSPRRDDGYDIAEYTGVSPDYGTLEDAKRFISEAHQRGLRVITELVINHTSDQHEWFQRARHAAPGSPERDFYVWSDSDQKYPGTRIIFLDTESSNWTWDPVAKAYFWHRFYSHQPDLNFDNPQVLDEVLKVMAYWLDMGVDGLRLDAIPYLVEREGTNNENLPETHVVLKKIRAALDERYPDRMLLAEANQWPEDTRPYFGGNENGEGDECHMAFHFPLMPRMYMALAREDRFPITDILRQTPEIPPNCQWAIFLRNHDELTLEMVTDKERDYLWSHYATDRRARINLGIRRRLAPLLERDRRRIELLNSLLLSMPGTPVLYYGDEIGMGDNIYLGDRDGVRTPMQWSMDRNGGFSRADPAKLVLPAVMDPLYGFQSVNVEAQTRDPHSLLNSMRRLLAVRSQHRVFSRGTMQPLYPANRHILAYLRELVLDNGDSEVLLCVANVARNAQAVELDLSAFAGQVPVEMVGGSAFPPIGKLSYLLTLPPYGFYWFLLAPKTAMPEWHVPAPEPMPDYVTLIIKRQLEEILDAPSRGLMENEALPKYLPKRRWFAAKQARIHQVKLLYAVRIEDARHNMLLSEIEVEHSQGHDRYLLPLGFLGEDDRSGAMAEQLALARVRRGRDVGLLTDALGLDAFALRILDLLRSGAKLPCADGEIRFLPTSALDALELPEDVDVAYSNAEQSNSSVIIGHQVVLKLFRRLEPGLHPEAEIGRYLSEHGFANVPTLYGEVARHNADGESQTLMLVQGFVANQGDAWSWTRNVLERAIREVGEEGEARAEQHGHPALDELEGFATTLGQRLGELHRILAAASDNPDFAPEQADDAHVAAWSQRVREQIVTALDLLERHKGDAGEADQALAERVLSKRDILLSAIEPLARQAKGSLLTRIHGDLHLGQVLVAHDDAYIIDFEGEPARSLEERRAKDCPLRDVAGMLRSFDYAGAKMDEATAGKPSEEGAVEVTHEVAEHYMVASRRAFLEAYWQSTADIAHRWASSDGASAALELFELEKTVYEIAYEAANRPAWLGVPLRGLVAIVDQLSMRGSQ</sequence>
<evidence type="ECO:0000256" key="3">
    <source>
        <dbReference type="ARBA" id="ARBA00006219"/>
    </source>
</evidence>
<keyword evidence="12" id="KW-0413">Isomerase</keyword>
<dbReference type="AlphaFoldDB" id="A0A1Q8SN16"/>
<evidence type="ECO:0000256" key="11">
    <source>
        <dbReference type="ARBA" id="ARBA00022840"/>
    </source>
</evidence>
<dbReference type="OrthoDB" id="9805159at2"/>
<dbReference type="FunFam" id="3.20.20.80:FF:000055">
    <property type="entry name" value="Trehalose synthase"/>
    <property type="match status" value="1"/>
</dbReference>
<evidence type="ECO:0000259" key="16">
    <source>
        <dbReference type="SMART" id="SM00642"/>
    </source>
</evidence>
<dbReference type="SMART" id="SM00642">
    <property type="entry name" value="Aamy"/>
    <property type="match status" value="1"/>
</dbReference>
<dbReference type="Gene3D" id="3.20.20.80">
    <property type="entry name" value="Glycosidases"/>
    <property type="match status" value="1"/>
</dbReference>
<dbReference type="Gene3D" id="3.90.400.10">
    <property type="entry name" value="Oligo-1,6-glucosidase, Domain 2"/>
    <property type="match status" value="1"/>
</dbReference>
<evidence type="ECO:0000256" key="10">
    <source>
        <dbReference type="ARBA" id="ARBA00022837"/>
    </source>
</evidence>
<dbReference type="NCBIfam" id="TIGR02456">
    <property type="entry name" value="treS_nterm"/>
    <property type="match status" value="1"/>
</dbReference>
<comment type="caution">
    <text evidence="17">The sequence shown here is derived from an EMBL/GenBank/DDBJ whole genome shotgun (WGS) entry which is preliminary data.</text>
</comment>
<dbReference type="InterPro" id="IPR011009">
    <property type="entry name" value="Kinase-like_dom_sf"/>
</dbReference>
<comment type="catalytic activity">
    <reaction evidence="15">
        <text>D-maltose + ATP = alpha-maltose 1-phosphate + ADP + H(+)</text>
        <dbReference type="Rhea" id="RHEA:31915"/>
        <dbReference type="ChEBI" id="CHEBI:15378"/>
        <dbReference type="ChEBI" id="CHEBI:17306"/>
        <dbReference type="ChEBI" id="CHEBI:30616"/>
        <dbReference type="ChEBI" id="CHEBI:63576"/>
        <dbReference type="ChEBI" id="CHEBI:456216"/>
        <dbReference type="EC" id="2.7.1.175"/>
    </reaction>
</comment>
<evidence type="ECO:0000256" key="13">
    <source>
        <dbReference type="ARBA" id="ARBA00031251"/>
    </source>
</evidence>
<keyword evidence="7 17" id="KW-0808">Transferase</keyword>
<evidence type="ECO:0000256" key="8">
    <source>
        <dbReference type="ARBA" id="ARBA00022723"/>
    </source>
</evidence>
<accession>A0A1Q8SN16</accession>
<dbReference type="CDD" id="cd11334">
    <property type="entry name" value="AmyAc_TreS"/>
    <property type="match status" value="1"/>
</dbReference>
<dbReference type="Proteomes" id="UP000186878">
    <property type="component" value="Unassembled WGS sequence"/>
</dbReference>
<evidence type="ECO:0000256" key="6">
    <source>
        <dbReference type="ARBA" id="ARBA00013882"/>
    </source>
</evidence>
<evidence type="ECO:0000256" key="14">
    <source>
        <dbReference type="ARBA" id="ARBA00031378"/>
    </source>
</evidence>
<dbReference type="NCBIfam" id="TIGR02457">
    <property type="entry name" value="TreS_Cterm"/>
    <property type="match status" value="1"/>
</dbReference>
<evidence type="ECO:0000256" key="12">
    <source>
        <dbReference type="ARBA" id="ARBA00023235"/>
    </source>
</evidence>
<evidence type="ECO:0000256" key="9">
    <source>
        <dbReference type="ARBA" id="ARBA00022741"/>
    </source>
</evidence>
<dbReference type="PANTHER" id="PTHR10357:SF219">
    <property type="entry name" value="MALTOSE ALPHA-D-GLUCOSYLTRANSFERASE"/>
    <property type="match status" value="1"/>
</dbReference>
<dbReference type="RefSeq" id="WP_075571526.1">
    <property type="nucleotide sequence ID" value="NZ_MSDO01000031.1"/>
</dbReference>
<comment type="catalytic activity">
    <reaction evidence="1">
        <text>D-maltose = alpha,alpha-trehalose</text>
        <dbReference type="Rhea" id="RHEA:15145"/>
        <dbReference type="ChEBI" id="CHEBI:16551"/>
        <dbReference type="ChEBI" id="CHEBI:17306"/>
        <dbReference type="EC" id="5.4.99.16"/>
    </reaction>
</comment>